<dbReference type="AlphaFoldDB" id="A0A8S9YC85"/>
<keyword evidence="5" id="KW-1185">Reference proteome</keyword>
<dbReference type="Proteomes" id="UP000822476">
    <property type="component" value="Unassembled WGS sequence"/>
</dbReference>
<evidence type="ECO:0000313" key="5">
    <source>
        <dbReference type="Proteomes" id="UP000822476"/>
    </source>
</evidence>
<gene>
    <name evidence="4" type="ORF">EG68_12526</name>
</gene>
<comment type="caution">
    <text evidence="4">The sequence shown here is derived from an EMBL/GenBank/DDBJ whole genome shotgun (WGS) entry which is preliminary data.</text>
</comment>
<protein>
    <recommendedName>
        <fullName evidence="3">Alpha-macroglobulin-like TED domain-containing protein</fullName>
    </recommendedName>
</protein>
<evidence type="ECO:0000313" key="4">
    <source>
        <dbReference type="EMBL" id="KAF7233909.1"/>
    </source>
</evidence>
<dbReference type="Pfam" id="PF07678">
    <property type="entry name" value="TED_complement"/>
    <property type="match status" value="1"/>
</dbReference>
<organism evidence="4 5">
    <name type="scientific">Paragonimus skrjabini miyazakii</name>
    <dbReference type="NCBI Taxonomy" id="59628"/>
    <lineage>
        <taxon>Eukaryota</taxon>
        <taxon>Metazoa</taxon>
        <taxon>Spiralia</taxon>
        <taxon>Lophotrochozoa</taxon>
        <taxon>Platyhelminthes</taxon>
        <taxon>Trematoda</taxon>
        <taxon>Digenea</taxon>
        <taxon>Plagiorchiida</taxon>
        <taxon>Troglotremata</taxon>
        <taxon>Troglotrematidae</taxon>
        <taxon>Paragonimus</taxon>
    </lineage>
</organism>
<sequence length="1090" mass="125732">MTKLPNKTMEVISTVGTLFRTETCPGDKPRIWFESLNSSFPPLVKLTVLPRQTAEVAKATCHVRVWDERMLLTKSSGSWVDDERISKLLQSGMGYPVGGAVLGSIAEFRSASFSLAAPRKHMHPELAKCFKRRHSPYRNHAAQLTNQIVFNRNLLFQVDNPKLISDENKYGLQYEIVIPTSGGRWIAGANCYGGDMGLWSAFSEPLVVDQSIRLELAGVAQMNLLEVARVVATVSFASHTRERQCFQMHLRFHVDERIVRLTGSQNYTKCVCSDDDKLSFATTISPIRPHESSVIWTELFSDSSLSSCPVFLERPTTFWQFEKYTRLHTASHRIRIKLDQTLESTQGFLVCSDWLEYDDKEQNIHLSLPNIPNAMHRRPVRLYTSYSTSVTGPLLEYFKTIHNRPLITAYHHLTIVSVGIHLLETLREVNHNTLAEHPILRSNELYSAVWTSVEALSLYRCSPYYAAYYAETCQSPDYELTLAALRTFNRLCRSTVGWVVKKLNNIATFHVWEIVQFLRSAQNKEGCFSGSRNKNQSDLSLSALVYISIKENLQPLPIWLEHLNEQKIVLYRLESCILRLYERDLYTPSVRLYTHKTKTLANLVYALYLINPKTIALENTISHLQRRAIVRDLRAGEVNRIRETHWEDSSAGQNDSMLINMHIYKTIAHLHNRLDSLYAIVRWVVNQQNIFGEFSKPRELFYGSEILFDFARRIEHELTSQPDPHSSIRVTLRSSDGQIQSMKLNSTDLRVARLHMVDWMPAQDQSLIVSINSSKLEYGQCLLGKIAYLFSVETAMESTQNHFNLNISSHQPDCQTAQIDVCLKKNARPIQVFLKPQSGWHLSEGQQEELIDWLKRRTRSRSLIKHIRFEDGHPIWMELGRTTGEMTNNCLQLRYHKVNQIDRAYPAELVASELGNSDRMDRIFYLLSECENETEEYRPLEAPFHQLHFSQCPQLNHTWSDENLGAEILENRLKAMCEQSVVMMEMEENRENVHIHEIDKFGSRTSRKVTLAPDSIGCFQLSMHNRFLLPSHTLYEINPDASQLDVRMAQTDPNRFELFVLNSTGSRFNRSMLESLECRNLIILYDLWNS</sequence>
<name>A0A8S9YC85_9TREM</name>
<evidence type="ECO:0000259" key="3">
    <source>
        <dbReference type="Pfam" id="PF07678"/>
    </source>
</evidence>
<feature type="domain" description="Alpha-macroglobulin-like TED" evidence="3">
    <location>
        <begin position="506"/>
        <end position="695"/>
    </location>
</feature>
<dbReference type="PANTHER" id="PTHR11412">
    <property type="entry name" value="MACROGLOBULIN / COMPLEMENT"/>
    <property type="match status" value="1"/>
</dbReference>
<dbReference type="PANTHER" id="PTHR11412:SF136">
    <property type="entry name" value="CD109 ANTIGEN"/>
    <property type="match status" value="1"/>
</dbReference>
<dbReference type="InterPro" id="IPR011626">
    <property type="entry name" value="Alpha-macroglobulin_TED"/>
</dbReference>
<dbReference type="InterPro" id="IPR050473">
    <property type="entry name" value="A2M/Complement_sys"/>
</dbReference>
<dbReference type="InterPro" id="IPR008930">
    <property type="entry name" value="Terpenoid_cyclase/PrenylTrfase"/>
</dbReference>
<evidence type="ECO:0000256" key="1">
    <source>
        <dbReference type="ARBA" id="ARBA00022729"/>
    </source>
</evidence>
<keyword evidence="1" id="KW-0732">Signal</keyword>
<accession>A0A8S9YC85</accession>
<keyword evidence="2" id="KW-0882">Thioester bond</keyword>
<dbReference type="SUPFAM" id="SSF48239">
    <property type="entry name" value="Terpenoid cyclases/Protein prenyltransferases"/>
    <property type="match status" value="1"/>
</dbReference>
<dbReference type="Gene3D" id="1.50.10.20">
    <property type="match status" value="1"/>
</dbReference>
<evidence type="ECO:0000256" key="2">
    <source>
        <dbReference type="ARBA" id="ARBA00022966"/>
    </source>
</evidence>
<dbReference type="EMBL" id="JTDE01015637">
    <property type="protein sequence ID" value="KAF7233909.1"/>
    <property type="molecule type" value="Genomic_DNA"/>
</dbReference>
<proteinExistence type="predicted"/>
<dbReference type="GO" id="GO:0005615">
    <property type="term" value="C:extracellular space"/>
    <property type="evidence" value="ECO:0007669"/>
    <property type="project" value="InterPro"/>
</dbReference>
<dbReference type="OrthoDB" id="6267169at2759"/>
<reference evidence="4" key="1">
    <citation type="submission" date="2019-07" db="EMBL/GenBank/DDBJ databases">
        <title>Annotation for the trematode Paragonimus miyazaki's.</title>
        <authorList>
            <person name="Choi Y.-J."/>
        </authorList>
    </citation>
    <scope>NUCLEOTIDE SEQUENCE</scope>
    <source>
        <strain evidence="4">Japan</strain>
    </source>
</reference>